<dbReference type="SUPFAM" id="SSF49785">
    <property type="entry name" value="Galactose-binding domain-like"/>
    <property type="match status" value="1"/>
</dbReference>
<dbReference type="Pfam" id="PF08530">
    <property type="entry name" value="PepX_C"/>
    <property type="match status" value="1"/>
</dbReference>
<reference evidence="3 4" key="1">
    <citation type="submission" date="2023-08" db="EMBL/GenBank/DDBJ databases">
        <title>Black Yeasts Isolated from many extreme environments.</title>
        <authorList>
            <person name="Coleine C."/>
            <person name="Stajich J.E."/>
            <person name="Selbmann L."/>
        </authorList>
    </citation>
    <scope>NUCLEOTIDE SEQUENCE [LARGE SCALE GENOMIC DNA]</scope>
    <source>
        <strain evidence="3 4">CCFEE 5792</strain>
    </source>
</reference>
<dbReference type="SUPFAM" id="SSF53474">
    <property type="entry name" value="alpha/beta-Hydrolases"/>
    <property type="match status" value="1"/>
</dbReference>
<dbReference type="EMBL" id="JAVRRD010000010">
    <property type="protein sequence ID" value="KAK5054502.1"/>
    <property type="molecule type" value="Genomic_DNA"/>
</dbReference>
<accession>A0AAV9NCB2</accession>
<dbReference type="Gene3D" id="3.40.50.1820">
    <property type="entry name" value="alpha/beta hydrolase"/>
    <property type="match status" value="1"/>
</dbReference>
<dbReference type="PANTHER" id="PTHR43056:SF10">
    <property type="entry name" value="COCE_NOND FAMILY, PUTATIVE (AFU_ORTHOLOGUE AFUA_7G00600)-RELATED"/>
    <property type="match status" value="1"/>
</dbReference>
<comment type="caution">
    <text evidence="3">The sequence shown here is derived from an EMBL/GenBank/DDBJ whole genome shotgun (WGS) entry which is preliminary data.</text>
</comment>
<dbReference type="GeneID" id="89969613"/>
<proteinExistence type="predicted"/>
<dbReference type="Proteomes" id="UP001358417">
    <property type="component" value="Unassembled WGS sequence"/>
</dbReference>
<dbReference type="NCBIfam" id="TIGR00976">
    <property type="entry name" value="CocE_NonD"/>
    <property type="match status" value="1"/>
</dbReference>
<dbReference type="InterPro" id="IPR005674">
    <property type="entry name" value="CocE/Ser_esterase"/>
</dbReference>
<evidence type="ECO:0000313" key="4">
    <source>
        <dbReference type="Proteomes" id="UP001358417"/>
    </source>
</evidence>
<dbReference type="RefSeq" id="XP_064707275.1">
    <property type="nucleotide sequence ID" value="XM_064845017.1"/>
</dbReference>
<dbReference type="Gene3D" id="1.10.3020.20">
    <property type="match status" value="1"/>
</dbReference>
<dbReference type="InterPro" id="IPR013736">
    <property type="entry name" value="Xaa-Pro_dipept_C"/>
</dbReference>
<dbReference type="Gene3D" id="2.60.120.260">
    <property type="entry name" value="Galactose-binding domain-like"/>
    <property type="match status" value="1"/>
</dbReference>
<protein>
    <recommendedName>
        <fullName evidence="2">Xaa-Pro dipeptidyl-peptidase C-terminal domain-containing protein</fullName>
    </recommendedName>
</protein>
<sequence length="598" mass="66615">MSTTADKLRAQFPDVNYLKLTAASEKPEYRYPGFRPGKEILPKGHVRDSGHRAFHTDVIFERDVGVLMRDGITIYTDIFRPVDSDTTKIPAILPWSPYGKTGSGVYRYEDQGPFSCGVPKGATTGYEKFEAPDPAEWCPRGYAIVNIDARGAGMSEGNTVWWGQQEAEDIYDTIEWLSHQSWCNGSVVMAGNSWLAIAQINFASRLSHPALKAIAPFEGINDPYRDGMVRGGILSKGWIAFHQTINAGFAGPGCAEDIGGAVLKRPLYDDYWRSKNINTANIDIPLYATASYSATGFHLDGSIKTWRNAKSKNKWLRIHSHQEWYDLYRPAVTEDLQKFFDRYSKNIDNGWEQTPPIRLSLLGMDGSPALTIIDRPEKDYPLARQTLVKYYLDASNRSLSLDVPSSISETSHEAHSLTAASSFILRFSEHTELAGYPKVTLWMSCAEKDDLDVGVVVRKLDSMGEPMTSLNYPCPVPHHEVTTTMISKSYGSEGFLRASHTISRDDSLSSLDGQEIFYHHDRREPVPPGTKVRLEFTIRPIGMVFEKGEGLLLSVAGHSQALLSFVGLEPKEPTDDNVGLHTIYTGGEYDSNLIIPVV</sequence>
<dbReference type="InterPro" id="IPR029058">
    <property type="entry name" value="AB_hydrolase_fold"/>
</dbReference>
<name>A0AAV9NCB2_9EURO</name>
<evidence type="ECO:0000259" key="2">
    <source>
        <dbReference type="SMART" id="SM00939"/>
    </source>
</evidence>
<gene>
    <name evidence="3" type="ORF">LTR84_001393</name>
</gene>
<organism evidence="3 4">
    <name type="scientific">Exophiala bonariae</name>
    <dbReference type="NCBI Taxonomy" id="1690606"/>
    <lineage>
        <taxon>Eukaryota</taxon>
        <taxon>Fungi</taxon>
        <taxon>Dikarya</taxon>
        <taxon>Ascomycota</taxon>
        <taxon>Pezizomycotina</taxon>
        <taxon>Eurotiomycetes</taxon>
        <taxon>Chaetothyriomycetidae</taxon>
        <taxon>Chaetothyriales</taxon>
        <taxon>Herpotrichiellaceae</taxon>
        <taxon>Exophiala</taxon>
    </lineage>
</organism>
<dbReference type="AlphaFoldDB" id="A0AAV9NCB2"/>
<dbReference type="InterPro" id="IPR008979">
    <property type="entry name" value="Galactose-bd-like_sf"/>
</dbReference>
<dbReference type="Pfam" id="PF02129">
    <property type="entry name" value="Peptidase_S15"/>
    <property type="match status" value="1"/>
</dbReference>
<evidence type="ECO:0000256" key="1">
    <source>
        <dbReference type="ARBA" id="ARBA00022801"/>
    </source>
</evidence>
<dbReference type="InterPro" id="IPR000383">
    <property type="entry name" value="Xaa-Pro-like_dom"/>
</dbReference>
<feature type="domain" description="Xaa-Pro dipeptidyl-peptidase C-terminal" evidence="2">
    <location>
        <begin position="337"/>
        <end position="594"/>
    </location>
</feature>
<keyword evidence="1" id="KW-0378">Hydrolase</keyword>
<keyword evidence="4" id="KW-1185">Reference proteome</keyword>
<dbReference type="InterPro" id="IPR050585">
    <property type="entry name" value="Xaa-Pro_dipeptidyl-ppase/CocE"/>
</dbReference>
<dbReference type="SMART" id="SM00939">
    <property type="entry name" value="PepX_C"/>
    <property type="match status" value="1"/>
</dbReference>
<dbReference type="GO" id="GO:0008239">
    <property type="term" value="F:dipeptidyl-peptidase activity"/>
    <property type="evidence" value="ECO:0007669"/>
    <property type="project" value="InterPro"/>
</dbReference>
<dbReference type="PANTHER" id="PTHR43056">
    <property type="entry name" value="PEPTIDASE S9 PROLYL OLIGOPEPTIDASE"/>
    <property type="match status" value="1"/>
</dbReference>
<evidence type="ECO:0000313" key="3">
    <source>
        <dbReference type="EMBL" id="KAK5054502.1"/>
    </source>
</evidence>